<dbReference type="Pfam" id="PF01494">
    <property type="entry name" value="FAD_binding_3"/>
    <property type="match status" value="1"/>
</dbReference>
<evidence type="ECO:0000259" key="6">
    <source>
        <dbReference type="Pfam" id="PF01494"/>
    </source>
</evidence>
<evidence type="ECO:0000256" key="1">
    <source>
        <dbReference type="ARBA" id="ARBA00007992"/>
    </source>
</evidence>
<dbReference type="EMBL" id="CH476606">
    <property type="protein sequence ID" value="EAU31030.1"/>
    <property type="molecule type" value="Genomic_DNA"/>
</dbReference>
<reference evidence="8" key="1">
    <citation type="submission" date="2005-09" db="EMBL/GenBank/DDBJ databases">
        <title>Annotation of the Aspergillus terreus NIH2624 genome.</title>
        <authorList>
            <person name="Birren B.W."/>
            <person name="Lander E.S."/>
            <person name="Galagan J.E."/>
            <person name="Nusbaum C."/>
            <person name="Devon K."/>
            <person name="Henn M."/>
            <person name="Ma L.-J."/>
            <person name="Jaffe D.B."/>
            <person name="Butler J."/>
            <person name="Alvarez P."/>
            <person name="Gnerre S."/>
            <person name="Grabherr M."/>
            <person name="Kleber M."/>
            <person name="Mauceli E.W."/>
            <person name="Brockman W."/>
            <person name="Rounsley S."/>
            <person name="Young S.K."/>
            <person name="LaButti K."/>
            <person name="Pushparaj V."/>
            <person name="DeCaprio D."/>
            <person name="Crawford M."/>
            <person name="Koehrsen M."/>
            <person name="Engels R."/>
            <person name="Montgomery P."/>
            <person name="Pearson M."/>
            <person name="Howarth C."/>
            <person name="Larson L."/>
            <person name="Luoma S."/>
            <person name="White J."/>
            <person name="Alvarado L."/>
            <person name="Kodira C.D."/>
            <person name="Zeng Q."/>
            <person name="Oleary S."/>
            <person name="Yandava C."/>
            <person name="Denning D.W."/>
            <person name="Nierman W.C."/>
            <person name="Milne T."/>
            <person name="Madden K."/>
        </authorList>
    </citation>
    <scope>NUCLEOTIDE SEQUENCE [LARGE SCALE GENOMIC DNA]</scope>
    <source>
        <strain evidence="8">NIH 2624 / FGSC A1156</strain>
    </source>
</reference>
<dbReference type="GO" id="GO:0004497">
    <property type="term" value="F:monooxygenase activity"/>
    <property type="evidence" value="ECO:0007669"/>
    <property type="project" value="UniProtKB-KW"/>
</dbReference>
<dbReference type="OrthoDB" id="16820at2759"/>
<organism evidence="7 8">
    <name type="scientific">Aspergillus terreus (strain NIH 2624 / FGSC A1156)</name>
    <dbReference type="NCBI Taxonomy" id="341663"/>
    <lineage>
        <taxon>Eukaryota</taxon>
        <taxon>Fungi</taxon>
        <taxon>Dikarya</taxon>
        <taxon>Ascomycota</taxon>
        <taxon>Pezizomycotina</taxon>
        <taxon>Eurotiomycetes</taxon>
        <taxon>Eurotiomycetidae</taxon>
        <taxon>Eurotiales</taxon>
        <taxon>Aspergillaceae</taxon>
        <taxon>Aspergillus</taxon>
        <taxon>Aspergillus subgen. Circumdati</taxon>
    </lineage>
</organism>
<dbReference type="PANTHER" id="PTHR13789">
    <property type="entry name" value="MONOOXYGENASE"/>
    <property type="match status" value="1"/>
</dbReference>
<evidence type="ECO:0000256" key="3">
    <source>
        <dbReference type="ARBA" id="ARBA00022827"/>
    </source>
</evidence>
<dbReference type="Proteomes" id="UP000007963">
    <property type="component" value="Unassembled WGS sequence"/>
</dbReference>
<evidence type="ECO:0000256" key="2">
    <source>
        <dbReference type="ARBA" id="ARBA00022630"/>
    </source>
</evidence>
<dbReference type="STRING" id="341663.Q0CBN6"/>
<proteinExistence type="inferred from homology"/>
<dbReference type="Gene3D" id="3.50.50.60">
    <property type="entry name" value="FAD/NAD(P)-binding domain"/>
    <property type="match status" value="1"/>
</dbReference>
<gene>
    <name evidence="7" type="ORF">ATEG_08898</name>
</gene>
<dbReference type="VEuPathDB" id="FungiDB:ATEG_08898"/>
<comment type="similarity">
    <text evidence="1">Belongs to the paxM FAD-dependent monooxygenase family.</text>
</comment>
<dbReference type="RefSeq" id="XP_001217484.1">
    <property type="nucleotide sequence ID" value="XM_001217483.1"/>
</dbReference>
<keyword evidence="3" id="KW-0274">FAD</keyword>
<keyword evidence="2" id="KW-0285">Flavoprotein</keyword>
<dbReference type="HOGENOM" id="CLU_009665_19_5_1"/>
<protein>
    <recommendedName>
        <fullName evidence="6">FAD-binding domain-containing protein</fullName>
    </recommendedName>
</protein>
<dbReference type="GO" id="GO:0071949">
    <property type="term" value="F:FAD binding"/>
    <property type="evidence" value="ECO:0007669"/>
    <property type="project" value="InterPro"/>
</dbReference>
<dbReference type="eggNOG" id="KOG2614">
    <property type="taxonomic scope" value="Eukaryota"/>
</dbReference>
<accession>Q0CBN6</accession>
<dbReference type="AlphaFoldDB" id="Q0CBN6"/>
<name>Q0CBN6_ASPTN</name>
<dbReference type="PRINTS" id="PR00420">
    <property type="entry name" value="RNGMNOXGNASE"/>
</dbReference>
<keyword evidence="5" id="KW-0503">Monooxygenase</keyword>
<evidence type="ECO:0000313" key="8">
    <source>
        <dbReference type="Proteomes" id="UP000007963"/>
    </source>
</evidence>
<keyword evidence="4" id="KW-0560">Oxidoreductase</keyword>
<dbReference type="InterPro" id="IPR002938">
    <property type="entry name" value="FAD-bd"/>
</dbReference>
<sequence length="457" mass="50738">MPRHIIIVGAGVAGLTASIALSTELKRRNEPYRISVFESRTKEAIGDGGAISLTPLALYYFNTLGVLAELDSMGEMAGLEVDGISVLSLHNGHFLQPLKFGGGSNGHSGKHKGRRVLRKALFEAMLALALKDTQVSVEFEKRVVTVREVPEAVILTFEDGSSAKGSLLLGCDGVHSVVRSQLVDPGHLSDYSGVSFIQTLSTADRVGADPHFERSAIHLNRHGSFLATYCDKSHQSVFVAAVTHVNEFMVDKYRARALATKNEEALTAIQMALRHQVRCRFGKSTLPWIQEWIDKTFDWALYPVYQVKGCRKWYTAHTLLLGDAAHAMPPREESAAYAIEDSVLFAHIFANGVDRPPIELFQQYDNARREEIRKAFDSTRRLWQSDLDKGLFPGQYRNFISTAYHSLNADAEQDDQATLLNRSISAPTYEGMSDLSVHSLLYDSAHSLESEKRWTGP</sequence>
<dbReference type="InterPro" id="IPR036188">
    <property type="entry name" value="FAD/NAD-bd_sf"/>
</dbReference>
<dbReference type="InterPro" id="IPR050493">
    <property type="entry name" value="FAD-dep_Monooxygenase_BioMet"/>
</dbReference>
<feature type="domain" description="FAD-binding" evidence="6">
    <location>
        <begin position="5"/>
        <end position="377"/>
    </location>
</feature>
<dbReference type="SUPFAM" id="SSF51905">
    <property type="entry name" value="FAD/NAD(P)-binding domain"/>
    <property type="match status" value="1"/>
</dbReference>
<evidence type="ECO:0000256" key="4">
    <source>
        <dbReference type="ARBA" id="ARBA00023002"/>
    </source>
</evidence>
<evidence type="ECO:0000313" key="7">
    <source>
        <dbReference type="EMBL" id="EAU31030.1"/>
    </source>
</evidence>
<dbReference type="PANTHER" id="PTHR13789:SF309">
    <property type="entry name" value="PUTATIVE (AFU_ORTHOLOGUE AFUA_6G14510)-RELATED"/>
    <property type="match status" value="1"/>
</dbReference>
<evidence type="ECO:0000256" key="5">
    <source>
        <dbReference type="ARBA" id="ARBA00023033"/>
    </source>
</evidence>
<dbReference type="GeneID" id="4323162"/>